<dbReference type="GO" id="GO:0005743">
    <property type="term" value="C:mitochondrial inner membrane"/>
    <property type="evidence" value="ECO:0007669"/>
    <property type="project" value="UniProtKB-SubCell"/>
</dbReference>
<evidence type="ECO:0000256" key="5">
    <source>
        <dbReference type="ARBA" id="ARBA00022660"/>
    </source>
</evidence>
<feature type="transmembrane region" description="Helical" evidence="13">
    <location>
        <begin position="43"/>
        <end position="60"/>
    </location>
</feature>
<dbReference type="GO" id="GO:0006122">
    <property type="term" value="P:mitochondrial electron transport, ubiquinol to cytochrome c"/>
    <property type="evidence" value="ECO:0007669"/>
    <property type="project" value="UniProtKB-UniRule"/>
</dbReference>
<evidence type="ECO:0000256" key="4">
    <source>
        <dbReference type="ARBA" id="ARBA00022448"/>
    </source>
</evidence>
<proteinExistence type="inferred from homology"/>
<keyword evidence="8 13" id="KW-0249">Electron transport</keyword>
<dbReference type="SUPFAM" id="SSF81508">
    <property type="entry name" value="Ubiquinone-binding protein QP-C of cytochrome bc1 complex (Ubiquinol-cytochrome c reductase)"/>
    <property type="match status" value="1"/>
</dbReference>
<dbReference type="InterPro" id="IPR036642">
    <property type="entry name" value="Cyt_bc1_su8_sf"/>
</dbReference>
<dbReference type="OrthoDB" id="6683853at2759"/>
<comment type="caution">
    <text evidence="14">The sequence shown here is derived from an EMBL/GenBank/DDBJ whole genome shotgun (WGS) entry which is preliminary data.</text>
</comment>
<dbReference type="EMBL" id="CAKOFQ010006764">
    <property type="protein sequence ID" value="CAH1969453.1"/>
    <property type="molecule type" value="Genomic_DNA"/>
</dbReference>
<evidence type="ECO:0000256" key="3">
    <source>
        <dbReference type="ARBA" id="ARBA00016324"/>
    </source>
</evidence>
<dbReference type="AlphaFoldDB" id="A0A9P0P5F7"/>
<evidence type="ECO:0000256" key="7">
    <source>
        <dbReference type="ARBA" id="ARBA00022792"/>
    </source>
</evidence>
<comment type="function">
    <text evidence="13">Component of the ubiquinol-cytochrome c oxidoreductase, a multisubunit transmembrane complex that is part of the mitochondrial electron transport chain which drives oxidative phosphorylation. The complex plays an important role in the uptake of multiple carbon sources present in different host niches.</text>
</comment>
<keyword evidence="4 13" id="KW-0813">Transport</keyword>
<evidence type="ECO:0000256" key="11">
    <source>
        <dbReference type="ARBA" id="ARBA00023136"/>
    </source>
</evidence>
<gene>
    <name evidence="14" type="ORF">ACAOBT_LOCUS8424</name>
</gene>
<evidence type="ECO:0000256" key="12">
    <source>
        <dbReference type="ARBA" id="ARBA00047105"/>
    </source>
</evidence>
<organism evidence="14 15">
    <name type="scientific">Acanthoscelides obtectus</name>
    <name type="common">Bean weevil</name>
    <name type="synonym">Bruchus obtectus</name>
    <dbReference type="NCBI Taxonomy" id="200917"/>
    <lineage>
        <taxon>Eukaryota</taxon>
        <taxon>Metazoa</taxon>
        <taxon>Ecdysozoa</taxon>
        <taxon>Arthropoda</taxon>
        <taxon>Hexapoda</taxon>
        <taxon>Insecta</taxon>
        <taxon>Pterygota</taxon>
        <taxon>Neoptera</taxon>
        <taxon>Endopterygota</taxon>
        <taxon>Coleoptera</taxon>
        <taxon>Polyphaga</taxon>
        <taxon>Cucujiformia</taxon>
        <taxon>Chrysomeloidea</taxon>
        <taxon>Chrysomelidae</taxon>
        <taxon>Bruchinae</taxon>
        <taxon>Bruchini</taxon>
        <taxon>Acanthoscelides</taxon>
    </lineage>
</organism>
<dbReference type="PANTHER" id="PTHR12119:SF2">
    <property type="entry name" value="CYTOCHROME B-C1 COMPLEX SUBUNIT 8"/>
    <property type="match status" value="1"/>
</dbReference>
<comment type="similarity">
    <text evidence="2 13">Belongs to the UQCRQ/QCR8 family.</text>
</comment>
<keyword evidence="10 13" id="KW-0496">Mitochondrion</keyword>
<evidence type="ECO:0000256" key="1">
    <source>
        <dbReference type="ARBA" id="ARBA00004434"/>
    </source>
</evidence>
<evidence type="ECO:0000256" key="10">
    <source>
        <dbReference type="ARBA" id="ARBA00023128"/>
    </source>
</evidence>
<evidence type="ECO:0000256" key="9">
    <source>
        <dbReference type="ARBA" id="ARBA00022989"/>
    </source>
</evidence>
<accession>A0A9P0P5F7</accession>
<comment type="subcellular location">
    <subcellularLocation>
        <location evidence="1 13">Mitochondrion inner membrane</location>
        <topology evidence="1 13">Single-pass membrane protein</topology>
    </subcellularLocation>
</comment>
<evidence type="ECO:0000256" key="6">
    <source>
        <dbReference type="ARBA" id="ARBA00022692"/>
    </source>
</evidence>
<keyword evidence="7 13" id="KW-0999">Mitochondrion inner membrane</keyword>
<name>A0A9P0P5F7_ACAOB</name>
<dbReference type="Proteomes" id="UP001152888">
    <property type="component" value="Unassembled WGS sequence"/>
</dbReference>
<protein>
    <recommendedName>
        <fullName evidence="3 13">Cytochrome b-c1 complex subunit 8</fullName>
    </recommendedName>
    <alternativeName>
        <fullName evidence="13">Complex III subunit 8</fullName>
    </alternativeName>
</protein>
<evidence type="ECO:0000256" key="8">
    <source>
        <dbReference type="ARBA" id="ARBA00022982"/>
    </source>
</evidence>
<dbReference type="InterPro" id="IPR004205">
    <property type="entry name" value="Cyt_bc1_su8"/>
</dbReference>
<evidence type="ECO:0000313" key="14">
    <source>
        <dbReference type="EMBL" id="CAH1969453.1"/>
    </source>
</evidence>
<dbReference type="Pfam" id="PF02939">
    <property type="entry name" value="UcrQ"/>
    <property type="match status" value="1"/>
</dbReference>
<keyword evidence="6 13" id="KW-0812">Transmembrane</keyword>
<keyword evidence="15" id="KW-1185">Reference proteome</keyword>
<keyword evidence="9 13" id="KW-1133">Transmembrane helix</keyword>
<reference evidence="14" key="1">
    <citation type="submission" date="2022-03" db="EMBL/GenBank/DDBJ databases">
        <authorList>
            <person name="Sayadi A."/>
        </authorList>
    </citation>
    <scope>NUCLEOTIDE SEQUENCE</scope>
</reference>
<evidence type="ECO:0000313" key="15">
    <source>
        <dbReference type="Proteomes" id="UP001152888"/>
    </source>
</evidence>
<dbReference type="GO" id="GO:0045275">
    <property type="term" value="C:respiratory chain complex III"/>
    <property type="evidence" value="ECO:0007669"/>
    <property type="project" value="UniProtKB-UniRule"/>
</dbReference>
<dbReference type="Gene3D" id="1.20.5.210">
    <property type="entry name" value="Cytochrome b-c1 complex subunit 8"/>
    <property type="match status" value="1"/>
</dbReference>
<dbReference type="PANTHER" id="PTHR12119">
    <property type="entry name" value="UBIQUINOL-CYTOCHROME C REDUCTASE COMPLEX UBIQUINONE-BINDING PROTEIN QP-C"/>
    <property type="match status" value="1"/>
</dbReference>
<comment type="subunit">
    <text evidence="12 13">Component of the ubiquinol-cytochrome c oxidoreductase (cytochrome b-c1 complex, complex III, CIII), a multisubunit enzyme composed of 11 subunits. The complex is composed of 3 respiratory subunits cytochrome b, cytochrome c1 and Rieske protein UQCRFS1, 2 core protein subunits UQCRC1/QCR1 and UQCRC2/QCR2, and 6 low-molecular weight protein subunits UQCRH/QCR6, UQCRB/QCR7, UQCRQ/QCR8, UQCR10/QCR9, UQCR11/QCR10 and subunit 9, the cleavage product of Rieske protein UQCRFS1. The complex exists as an obligatory dimer and forms supercomplexes (SCs) in the inner mitochondrial membrane with NADH-ubiquinone oxidoreductase (complex I, CI) and cytochrome c oxidase (complex IV, CIV), resulting in different assemblies (supercomplex SCI(1)III(2)IV(1) and megacomplex MCI(2)III(2)IV(2)). Interacts with UQCC6.</text>
</comment>
<evidence type="ECO:0000256" key="13">
    <source>
        <dbReference type="RuleBase" id="RU368118"/>
    </source>
</evidence>
<keyword evidence="5 13" id="KW-0679">Respiratory chain</keyword>
<keyword evidence="11 13" id="KW-0472">Membrane</keyword>
<sequence>MVKYVPYIMRRIVTYSISPHHLKIFPNIPHATWRTYRRCKEEFLYVVPPLAIGAAVYKLATARHKHLLRKKPDEFDDEE</sequence>
<evidence type="ECO:0000256" key="2">
    <source>
        <dbReference type="ARBA" id="ARBA00007668"/>
    </source>
</evidence>